<dbReference type="STRING" id="561176.SAMN04488561_2590"/>
<dbReference type="OrthoDB" id="6058590at2"/>
<dbReference type="AlphaFoldDB" id="A0A1H5LGC1"/>
<dbReference type="Proteomes" id="UP000181980">
    <property type="component" value="Unassembled WGS sequence"/>
</dbReference>
<name>A0A1H5LGC1_9ACTN</name>
<accession>A0A1H5LGC1</accession>
<proteinExistence type="predicted"/>
<keyword evidence="2" id="KW-1185">Reference proteome</keyword>
<protein>
    <submittedName>
        <fullName evidence="1">Uncharacterized protein</fullName>
    </submittedName>
</protein>
<gene>
    <name evidence="1" type="ORF">SAMN04488561_2590</name>
</gene>
<reference evidence="2" key="1">
    <citation type="submission" date="2016-10" db="EMBL/GenBank/DDBJ databases">
        <authorList>
            <person name="Varghese N."/>
            <person name="Submissions S."/>
        </authorList>
    </citation>
    <scope>NUCLEOTIDE SEQUENCE [LARGE SCALE GENOMIC DNA]</scope>
    <source>
        <strain evidence="2">DSM 45237</strain>
    </source>
</reference>
<organism evidence="1 2">
    <name type="scientific">Jiangella alba</name>
    <dbReference type="NCBI Taxonomy" id="561176"/>
    <lineage>
        <taxon>Bacteria</taxon>
        <taxon>Bacillati</taxon>
        <taxon>Actinomycetota</taxon>
        <taxon>Actinomycetes</taxon>
        <taxon>Jiangellales</taxon>
        <taxon>Jiangellaceae</taxon>
        <taxon>Jiangella</taxon>
    </lineage>
</organism>
<evidence type="ECO:0000313" key="1">
    <source>
        <dbReference type="EMBL" id="SEE76086.1"/>
    </source>
</evidence>
<sequence length="130" mass="14557">MIELLPADALPPGFGYPAAFVRVVELRLIELEPWQILGGDHLARRHEGLRLRYPARRLVPFARRQDSDDVACFDVDRGGISVIHDFADAGWEQRDTYPDVDAWLRQAVEDLIEFGTLPGTPPSRKPGAAP</sequence>
<dbReference type="RefSeq" id="WP_083289228.1">
    <property type="nucleotide sequence ID" value="NZ_FNUC01000003.1"/>
</dbReference>
<dbReference type="EMBL" id="FNUC01000003">
    <property type="protein sequence ID" value="SEE76086.1"/>
    <property type="molecule type" value="Genomic_DNA"/>
</dbReference>
<evidence type="ECO:0000313" key="2">
    <source>
        <dbReference type="Proteomes" id="UP000181980"/>
    </source>
</evidence>